<dbReference type="SUPFAM" id="SSF117281">
    <property type="entry name" value="Kelch motif"/>
    <property type="match status" value="1"/>
</dbReference>
<evidence type="ECO:0000313" key="3">
    <source>
        <dbReference type="EMBL" id="GAA0872917.1"/>
    </source>
</evidence>
<dbReference type="PANTHER" id="PTHR47435">
    <property type="entry name" value="KELCH REPEAT PROTEIN (AFU_ORTHOLOGUE AFUA_5G12780)"/>
    <property type="match status" value="1"/>
</dbReference>
<dbReference type="RefSeq" id="WP_343767112.1">
    <property type="nucleotide sequence ID" value="NZ_BAAAFG010000015.1"/>
</dbReference>
<name>A0ABP3XWX7_9FLAO</name>
<evidence type="ECO:0000313" key="4">
    <source>
        <dbReference type="Proteomes" id="UP001500507"/>
    </source>
</evidence>
<dbReference type="Pfam" id="PF24681">
    <property type="entry name" value="Kelch_KLHDC2_KLHL20_DRC7"/>
    <property type="match status" value="2"/>
</dbReference>
<evidence type="ECO:0000256" key="2">
    <source>
        <dbReference type="ARBA" id="ARBA00023004"/>
    </source>
</evidence>
<organism evidence="3 4">
    <name type="scientific">Gangjinia marincola</name>
    <dbReference type="NCBI Taxonomy" id="578463"/>
    <lineage>
        <taxon>Bacteria</taxon>
        <taxon>Pseudomonadati</taxon>
        <taxon>Bacteroidota</taxon>
        <taxon>Flavobacteriia</taxon>
        <taxon>Flavobacteriales</taxon>
        <taxon>Flavobacteriaceae</taxon>
        <taxon>Gangjinia</taxon>
    </lineage>
</organism>
<keyword evidence="1" id="KW-0677">Repeat</keyword>
<gene>
    <name evidence="3" type="ORF">GCM10009117_20640</name>
</gene>
<sequence length="320" mass="35407">MILTSVTSCNDDDEDEDIIGNWEDRSVYDGAPRSSAVVFTINNKAYVGTGYDGDDRLSDFWIYDIENDFWEPTPITNFPGSARSSAVAFSVNGKGYVGLGFDGDNELGDFYEYNPSSNTWSEIAEFPGGTRRGAIAFESLSFGYVGTGFDGDNDRKDFYRYNPSTNSWSIVAGYGGNKRRDASTFIIGNTVYVGAGSSNGLVLNDFWSFDLESSEWNRLNDLDDDDDDFVVRAGGVGFAINGKGYFATGNTGNGITSSVWEYDPMTEDWKEKTAYEGVPREDAVALYTQERAFIALGRSGGLYLDDNHEFFPLEEEDEDD</sequence>
<dbReference type="Proteomes" id="UP001500507">
    <property type="component" value="Unassembled WGS sequence"/>
</dbReference>
<evidence type="ECO:0000256" key="1">
    <source>
        <dbReference type="ARBA" id="ARBA00022737"/>
    </source>
</evidence>
<keyword evidence="4" id="KW-1185">Reference proteome</keyword>
<accession>A0ABP3XWX7</accession>
<dbReference type="PANTHER" id="PTHR47435:SF4">
    <property type="entry name" value="KELCH REPEAT PROTEIN (AFU_ORTHOLOGUE AFUA_5G12780)"/>
    <property type="match status" value="1"/>
</dbReference>
<keyword evidence="2" id="KW-0408">Iron</keyword>
<dbReference type="Gene3D" id="2.120.10.80">
    <property type="entry name" value="Kelch-type beta propeller"/>
    <property type="match status" value="2"/>
</dbReference>
<proteinExistence type="predicted"/>
<reference evidence="4" key="1">
    <citation type="journal article" date="2019" name="Int. J. Syst. Evol. Microbiol.">
        <title>The Global Catalogue of Microorganisms (GCM) 10K type strain sequencing project: providing services to taxonomists for standard genome sequencing and annotation.</title>
        <authorList>
            <consortium name="The Broad Institute Genomics Platform"/>
            <consortium name="The Broad Institute Genome Sequencing Center for Infectious Disease"/>
            <person name="Wu L."/>
            <person name="Ma J."/>
        </authorList>
    </citation>
    <scope>NUCLEOTIDE SEQUENCE [LARGE SCALE GENOMIC DNA]</scope>
    <source>
        <strain evidence="4">JCM 16082</strain>
    </source>
</reference>
<protein>
    <submittedName>
        <fullName evidence="3">Kelch repeat-containing protein</fullName>
    </submittedName>
</protein>
<dbReference type="InterPro" id="IPR015915">
    <property type="entry name" value="Kelch-typ_b-propeller"/>
</dbReference>
<comment type="caution">
    <text evidence="3">The sequence shown here is derived from an EMBL/GenBank/DDBJ whole genome shotgun (WGS) entry which is preliminary data.</text>
</comment>
<dbReference type="EMBL" id="BAAAFG010000015">
    <property type="protein sequence ID" value="GAA0872917.1"/>
    <property type="molecule type" value="Genomic_DNA"/>
</dbReference>